<dbReference type="PANTHER" id="PTHR30576">
    <property type="entry name" value="COLANIC BIOSYNTHESIS UDP-GLUCOSE LIPID CARRIER TRANSFERASE"/>
    <property type="match status" value="1"/>
</dbReference>
<organism evidence="4 5">
    <name type="scientific">Bariatricus massiliensis</name>
    <dbReference type="NCBI Taxonomy" id="1745713"/>
    <lineage>
        <taxon>Bacteria</taxon>
        <taxon>Bacillati</taxon>
        <taxon>Bacillota</taxon>
        <taxon>Clostridia</taxon>
        <taxon>Lachnospirales</taxon>
        <taxon>Lachnospiraceae</taxon>
        <taxon>Bariatricus</taxon>
    </lineage>
</organism>
<evidence type="ECO:0000313" key="4">
    <source>
        <dbReference type="EMBL" id="MCB7388361.1"/>
    </source>
</evidence>
<keyword evidence="4" id="KW-0808">Transferase</keyword>
<comment type="similarity">
    <text evidence="1">Belongs to the bacterial sugar transferase family.</text>
</comment>
<dbReference type="Proteomes" id="UP001299546">
    <property type="component" value="Unassembled WGS sequence"/>
</dbReference>
<feature type="transmembrane region" description="Helical" evidence="2">
    <location>
        <begin position="35"/>
        <end position="59"/>
    </location>
</feature>
<evidence type="ECO:0000256" key="1">
    <source>
        <dbReference type="ARBA" id="ARBA00006464"/>
    </source>
</evidence>
<reference evidence="4 5" key="1">
    <citation type="submission" date="2021-10" db="EMBL/GenBank/DDBJ databases">
        <title>Collection of gut derived symbiotic bacterial strains cultured from healthy donors.</title>
        <authorList>
            <person name="Lin H."/>
            <person name="Littmann E."/>
            <person name="Kohout C."/>
            <person name="Pamer E.G."/>
        </authorList>
    </citation>
    <scope>NUCLEOTIDE SEQUENCE [LARGE SCALE GENOMIC DNA]</scope>
    <source>
        <strain evidence="4 5">DFI.1.165</strain>
    </source>
</reference>
<proteinExistence type="inferred from homology"/>
<keyword evidence="5" id="KW-1185">Reference proteome</keyword>
<comment type="caution">
    <text evidence="4">The sequence shown here is derived from an EMBL/GenBank/DDBJ whole genome shotgun (WGS) entry which is preliminary data.</text>
</comment>
<accession>A0ABS8DIZ2</accession>
<keyword evidence="2" id="KW-0812">Transmembrane</keyword>
<protein>
    <submittedName>
        <fullName evidence="4">Sugar transferase</fullName>
    </submittedName>
</protein>
<feature type="domain" description="Bacterial sugar transferase" evidence="3">
    <location>
        <begin position="33"/>
        <end position="226"/>
    </location>
</feature>
<keyword evidence="2" id="KW-1133">Transmembrane helix</keyword>
<dbReference type="Pfam" id="PF02397">
    <property type="entry name" value="Bac_transf"/>
    <property type="match status" value="1"/>
</dbReference>
<gene>
    <name evidence="4" type="ORF">LIZ65_13820</name>
</gene>
<dbReference type="InterPro" id="IPR003362">
    <property type="entry name" value="Bact_transf"/>
</dbReference>
<dbReference type="EMBL" id="JAJCIS010000010">
    <property type="protein sequence ID" value="MCB7388361.1"/>
    <property type="molecule type" value="Genomic_DNA"/>
</dbReference>
<sequence>MRKWDELPRDMKNMEVKYYYQILQSRKASLIMKRVMDILLSAILLIILLPLFLLVGIIIKVDSHGPVMFRQMRITQYERKFRIFKFRTMVENAEQVGTQVTTKGDMRVTRVGKFLRKYRIDEIPQLINIFLGDMTFVGTRPEVEKYVHYYTDAMKATLLLPAGVTSRTSILYKDEEKLLDEAKDADEVYVNIILPEKMKYNLALIEEFNFWEDIKTMLLTVKAVIKR</sequence>
<evidence type="ECO:0000259" key="3">
    <source>
        <dbReference type="Pfam" id="PF02397"/>
    </source>
</evidence>
<name>A0ABS8DIZ2_9FIRM</name>
<dbReference type="GO" id="GO:0016740">
    <property type="term" value="F:transferase activity"/>
    <property type="evidence" value="ECO:0007669"/>
    <property type="project" value="UniProtKB-KW"/>
</dbReference>
<dbReference type="PANTHER" id="PTHR30576:SF0">
    <property type="entry name" value="UNDECAPRENYL-PHOSPHATE N-ACETYLGALACTOSAMINYL 1-PHOSPHATE TRANSFERASE-RELATED"/>
    <property type="match status" value="1"/>
</dbReference>
<dbReference type="RefSeq" id="WP_066731332.1">
    <property type="nucleotide sequence ID" value="NZ_JAJCIQ010000010.1"/>
</dbReference>
<evidence type="ECO:0000256" key="2">
    <source>
        <dbReference type="SAM" id="Phobius"/>
    </source>
</evidence>
<evidence type="ECO:0000313" key="5">
    <source>
        <dbReference type="Proteomes" id="UP001299546"/>
    </source>
</evidence>
<keyword evidence="2" id="KW-0472">Membrane</keyword>